<organism evidence="1">
    <name type="scientific">viral metagenome</name>
    <dbReference type="NCBI Taxonomy" id="1070528"/>
    <lineage>
        <taxon>unclassified sequences</taxon>
        <taxon>metagenomes</taxon>
        <taxon>organismal metagenomes</taxon>
    </lineage>
</organism>
<evidence type="ECO:0000313" key="1">
    <source>
        <dbReference type="EMBL" id="QJI02386.1"/>
    </source>
</evidence>
<gene>
    <name evidence="1" type="ORF">TM448B03170_0005</name>
</gene>
<protein>
    <submittedName>
        <fullName evidence="1">Uncharacterized protein</fullName>
    </submittedName>
</protein>
<sequence>MNVQEIVEKYLKDNGYDGLFQIDTCCCLLGDEFMPCGGEYFNECEPGYKHEGSWEGYDYTMSSEKPSGKDGTK</sequence>
<accession>A0A6M3Y1L9</accession>
<dbReference type="AlphaFoldDB" id="A0A6M3Y1L9"/>
<dbReference type="EMBL" id="MT144997">
    <property type="protein sequence ID" value="QJI02386.1"/>
    <property type="molecule type" value="Genomic_DNA"/>
</dbReference>
<proteinExistence type="predicted"/>
<reference evidence="1" key="1">
    <citation type="submission" date="2020-03" db="EMBL/GenBank/DDBJ databases">
        <title>The deep terrestrial virosphere.</title>
        <authorList>
            <person name="Holmfeldt K."/>
            <person name="Nilsson E."/>
            <person name="Simone D."/>
            <person name="Lopez-Fernandez M."/>
            <person name="Wu X."/>
            <person name="de Brujin I."/>
            <person name="Lundin D."/>
            <person name="Andersson A."/>
            <person name="Bertilsson S."/>
            <person name="Dopson M."/>
        </authorList>
    </citation>
    <scope>NUCLEOTIDE SEQUENCE</scope>
    <source>
        <strain evidence="1">TM448B03170</strain>
    </source>
</reference>
<name>A0A6M3Y1L9_9ZZZZ</name>